<evidence type="ECO:0000313" key="2">
    <source>
        <dbReference type="EMBL" id="KAK4724444.1"/>
    </source>
</evidence>
<dbReference type="Pfam" id="PF14111">
    <property type="entry name" value="DUF4283"/>
    <property type="match status" value="1"/>
</dbReference>
<gene>
    <name evidence="2" type="ORF">R3W88_027223</name>
</gene>
<organism evidence="2 3">
    <name type="scientific">Solanum pinnatisectum</name>
    <name type="common">tansyleaf nightshade</name>
    <dbReference type="NCBI Taxonomy" id="50273"/>
    <lineage>
        <taxon>Eukaryota</taxon>
        <taxon>Viridiplantae</taxon>
        <taxon>Streptophyta</taxon>
        <taxon>Embryophyta</taxon>
        <taxon>Tracheophyta</taxon>
        <taxon>Spermatophyta</taxon>
        <taxon>Magnoliopsida</taxon>
        <taxon>eudicotyledons</taxon>
        <taxon>Gunneridae</taxon>
        <taxon>Pentapetalae</taxon>
        <taxon>asterids</taxon>
        <taxon>lamiids</taxon>
        <taxon>Solanales</taxon>
        <taxon>Solanaceae</taxon>
        <taxon>Solanoideae</taxon>
        <taxon>Solaneae</taxon>
        <taxon>Solanum</taxon>
    </lineage>
</organism>
<accession>A0AAV9LI81</accession>
<evidence type="ECO:0000313" key="3">
    <source>
        <dbReference type="Proteomes" id="UP001311915"/>
    </source>
</evidence>
<dbReference type="AlphaFoldDB" id="A0AAV9LI81"/>
<dbReference type="Proteomes" id="UP001311915">
    <property type="component" value="Unassembled WGS sequence"/>
</dbReference>
<evidence type="ECO:0000259" key="1">
    <source>
        <dbReference type="Pfam" id="PF14111"/>
    </source>
</evidence>
<dbReference type="PANTHER" id="PTHR31286:SF179">
    <property type="entry name" value="RNASE H TYPE-1 DOMAIN-CONTAINING PROTEIN"/>
    <property type="match status" value="1"/>
</dbReference>
<comment type="caution">
    <text evidence="2">The sequence shown here is derived from an EMBL/GenBank/DDBJ whole genome shotgun (WGS) entry which is preliminary data.</text>
</comment>
<feature type="domain" description="DUF4283" evidence="1">
    <location>
        <begin position="21"/>
        <end position="108"/>
    </location>
</feature>
<keyword evidence="3" id="KW-1185">Reference proteome</keyword>
<name>A0AAV9LI81_9SOLN</name>
<proteinExistence type="predicted"/>
<dbReference type="EMBL" id="JAWPEI010000006">
    <property type="protein sequence ID" value="KAK4724444.1"/>
    <property type="molecule type" value="Genomic_DNA"/>
</dbReference>
<dbReference type="InterPro" id="IPR040256">
    <property type="entry name" value="At4g02000-like"/>
</dbReference>
<dbReference type="PANTHER" id="PTHR31286">
    <property type="entry name" value="GLYCINE-RICH CELL WALL STRUCTURAL PROTEIN 1.8-LIKE"/>
    <property type="match status" value="1"/>
</dbReference>
<sequence>MLHGKPNITWKASEVKSLIIQENLQYAIIGKFSYGKPDIMELRKTILNQCGIKSDCIIGVLDTRHILIRLTSLEDYVQLLSTAEFYVKAREKYWQMRTLKWDPWFEPDVETMIGVAWMSFPDLPPNFFAKEAIFSIAAAVGKPLTVDMAIRNQTRPSCAKVKIEVDLTTKLPQRVRIIEEDNITEAIKYKWIKVQYDYMPKYCKECCLQ</sequence>
<protein>
    <recommendedName>
        <fullName evidence="1">DUF4283 domain-containing protein</fullName>
    </recommendedName>
</protein>
<dbReference type="InterPro" id="IPR025558">
    <property type="entry name" value="DUF4283"/>
</dbReference>
<reference evidence="2 3" key="1">
    <citation type="submission" date="2023-10" db="EMBL/GenBank/DDBJ databases">
        <title>Genome-Wide Identification Analysis in wild type Solanum Pinnatisectum Reveals Some Genes Defensing Phytophthora Infestans.</title>
        <authorList>
            <person name="Sun C."/>
        </authorList>
    </citation>
    <scope>NUCLEOTIDE SEQUENCE [LARGE SCALE GENOMIC DNA]</scope>
    <source>
        <strain evidence="2">LQN</strain>
        <tissue evidence="2">Leaf</tissue>
    </source>
</reference>